<proteinExistence type="predicted"/>
<protein>
    <submittedName>
        <fullName evidence="1">Blr0298 protein</fullName>
    </submittedName>
</protein>
<sequence>MDALTRRRPCPTRTRTSLWDEPSMSEVNAPRRLRAKTKMFVRSTLRIRRAHEHVSRAGRGVRRRFLKEMFDDYTEALVGRIRGRSHDCLPRDGSRRQREAYQCRGLCVGSARSGLLQARLRPCSRRRCVRNRPLAAAAMRAHLGLLSSRTGSSPVDADWKLIVSTFRILTSRRKEGRRLTIRPPFLRPVHVSRTHFCSGGLALTILGEVSK</sequence>
<evidence type="ECO:0000313" key="1">
    <source>
        <dbReference type="EMBL" id="BAC45563.1"/>
    </source>
</evidence>
<dbReference type="HOGENOM" id="CLU_1302935_0_0_5"/>
<accession>Q89XL0</accession>
<keyword evidence="2" id="KW-1185">Reference proteome</keyword>
<dbReference type="AlphaFoldDB" id="Q89XL0"/>
<name>Q89XL0_BRADU</name>
<dbReference type="Proteomes" id="UP000002526">
    <property type="component" value="Chromosome"/>
</dbReference>
<dbReference type="EMBL" id="BA000040">
    <property type="protein sequence ID" value="BAC45563.1"/>
    <property type="molecule type" value="Genomic_DNA"/>
</dbReference>
<dbReference type="InParanoid" id="Q89XL0"/>
<gene>
    <name evidence="1" type="ordered locus">blr0298</name>
</gene>
<organism evidence="1 2">
    <name type="scientific">Bradyrhizobium diazoefficiens (strain JCM 10833 / BCRC 13528 / IAM 13628 / NBRC 14792 / USDA 110)</name>
    <dbReference type="NCBI Taxonomy" id="224911"/>
    <lineage>
        <taxon>Bacteria</taxon>
        <taxon>Pseudomonadati</taxon>
        <taxon>Pseudomonadota</taxon>
        <taxon>Alphaproteobacteria</taxon>
        <taxon>Hyphomicrobiales</taxon>
        <taxon>Nitrobacteraceae</taxon>
        <taxon>Bradyrhizobium</taxon>
    </lineage>
</organism>
<dbReference type="EnsemblBacteria" id="BAC45563">
    <property type="protein sequence ID" value="BAC45563"/>
    <property type="gene ID" value="BAC45563"/>
</dbReference>
<reference evidence="2" key="1">
    <citation type="journal article" date="2002" name="DNA Res.">
        <title>Complete genomic sequence of nitrogen-fixing symbiotic bacterium Bradyrhizobium japonicum USDA110.</title>
        <authorList>
            <person name="Kaneko T."/>
            <person name="Nakamura Y."/>
            <person name="Sato S."/>
            <person name="Minamisawa K."/>
            <person name="Uchiumi T."/>
            <person name="Sasamoto S."/>
            <person name="Watanabe A."/>
            <person name="Idesawa K."/>
            <person name="Iriguchi M."/>
            <person name="Kawashima K."/>
            <person name="Kohara M."/>
            <person name="Matsumoto M."/>
            <person name="Shimpo S."/>
            <person name="Tsuruoka H."/>
            <person name="Wada T."/>
            <person name="Yamada M."/>
            <person name="Tabata S."/>
        </authorList>
    </citation>
    <scope>NUCLEOTIDE SEQUENCE [LARGE SCALE GENOMIC DNA]</scope>
    <source>
        <strain evidence="2">JCM 10833 / BCRC 13528 / IAM 13628 / NBRC 14792 / USDA 110</strain>
    </source>
</reference>
<evidence type="ECO:0000313" key="2">
    <source>
        <dbReference type="Proteomes" id="UP000002526"/>
    </source>
</evidence>
<dbReference type="KEGG" id="bja:blr0298"/>